<evidence type="ECO:0000256" key="2">
    <source>
        <dbReference type="SAM" id="SignalP"/>
    </source>
</evidence>
<dbReference type="NCBIfam" id="NF038128">
    <property type="entry name" value="choice_anch_J"/>
    <property type="match status" value="1"/>
</dbReference>
<proteinExistence type="predicted"/>
<gene>
    <name evidence="3" type="ORF">PIOMA14_I_0625</name>
</gene>
<feature type="signal peptide" evidence="2">
    <location>
        <begin position="1"/>
        <end position="22"/>
    </location>
</feature>
<keyword evidence="2" id="KW-0732">Signal</keyword>
<dbReference type="RefSeq" id="WP_096405133.1">
    <property type="nucleotide sequence ID" value="NZ_AP014597.1"/>
</dbReference>
<dbReference type="Proteomes" id="UP000217431">
    <property type="component" value="Chromosome I"/>
</dbReference>
<organism evidence="3 4">
    <name type="scientific">Prevotella intermedia</name>
    <dbReference type="NCBI Taxonomy" id="28131"/>
    <lineage>
        <taxon>Bacteria</taxon>
        <taxon>Pseudomonadati</taxon>
        <taxon>Bacteroidota</taxon>
        <taxon>Bacteroidia</taxon>
        <taxon>Bacteroidales</taxon>
        <taxon>Prevotellaceae</taxon>
        <taxon>Prevotella</taxon>
    </lineage>
</organism>
<dbReference type="AlphaFoldDB" id="A0A0S3UHY9"/>
<feature type="region of interest" description="Disordered" evidence="1">
    <location>
        <begin position="32"/>
        <end position="51"/>
    </location>
</feature>
<evidence type="ECO:0000313" key="3">
    <source>
        <dbReference type="EMBL" id="BAU17133.1"/>
    </source>
</evidence>
<dbReference type="PROSITE" id="PS51257">
    <property type="entry name" value="PROKAR_LIPOPROTEIN"/>
    <property type="match status" value="1"/>
</dbReference>
<dbReference type="STRING" id="28131.BWX40_05520"/>
<sequence length="326" mass="36041">MKKLINSMFALAIAAFTLTSCEDVPMPYDITFEKDNKTPDPSDMEAKGTGTKDDPFNIVAAQNYITKGEGLDKEVYVKGIVVSVQEINTQYGNATYYISDDGTTTNQFYVFRGKALGNVKFTDSNKIKKGDKVIICGKLMTHTNGVKQLGQGNYIYSLNGQVQENTPPTNTGLDVTFDNNIANFTIIDVKALPEGLTKVWFHDANFKQMKATGRANNTNYETQSRLVSPAFSLKGMNAATLTFNNALNYLKSAALNDAIKVLVSTDGNNWKPLAINNPPSGKNWNFVDSTCDLKEYAGQEKVFVAFEYNSNKEIATTWEIKKVTVK</sequence>
<feature type="chain" id="PRO_5006619879" description="DNA-binding protein" evidence="2">
    <location>
        <begin position="23"/>
        <end position="326"/>
    </location>
</feature>
<reference evidence="3 4" key="1">
    <citation type="journal article" date="2016" name="DNA Res.">
        <title>The complete genome sequencing of Prevotella intermedia strain OMA14 and a subsequent fine-scale, intra-species genomic comparison reveal an unusual amplification of conjugative and mobile transposons and identify a novel Prevotella-lineage-specific repeat.</title>
        <authorList>
            <person name="Naito M."/>
            <person name="Ogura Y."/>
            <person name="Itoh T."/>
            <person name="Shoji M."/>
            <person name="Okamoto M."/>
            <person name="Hayashi T."/>
            <person name="Nakayama K."/>
        </authorList>
    </citation>
    <scope>NUCLEOTIDE SEQUENCE [LARGE SCALE GENOMIC DNA]</scope>
    <source>
        <strain evidence="3 4">OMA14</strain>
    </source>
</reference>
<dbReference type="CDD" id="cd03524">
    <property type="entry name" value="RPA2_OBF_family"/>
    <property type="match status" value="1"/>
</dbReference>
<evidence type="ECO:0008006" key="5">
    <source>
        <dbReference type="Google" id="ProtNLM"/>
    </source>
</evidence>
<evidence type="ECO:0000256" key="1">
    <source>
        <dbReference type="SAM" id="MobiDB-lite"/>
    </source>
</evidence>
<evidence type="ECO:0000313" key="4">
    <source>
        <dbReference type="Proteomes" id="UP000217431"/>
    </source>
</evidence>
<dbReference type="EMBL" id="AP014597">
    <property type="protein sequence ID" value="BAU17133.1"/>
    <property type="molecule type" value="Genomic_DNA"/>
</dbReference>
<name>A0A0S3UHY9_PREIN</name>
<protein>
    <recommendedName>
        <fullName evidence="5">DNA-binding protein</fullName>
    </recommendedName>
</protein>
<accession>A0A0S3UHY9</accession>